<dbReference type="PANTHER" id="PTHR31297:SF34">
    <property type="entry name" value="GLUCAN 1,3-BETA-GLUCOSIDASE 2"/>
    <property type="match status" value="1"/>
</dbReference>
<keyword evidence="8" id="KW-0325">Glycoprotein</keyword>
<keyword evidence="7" id="KW-0472">Membrane</keyword>
<protein>
    <recommendedName>
        <fullName evidence="12">Exo-1,3-beta-glucanase D</fullName>
    </recommendedName>
</protein>
<dbReference type="PANTHER" id="PTHR31297">
    <property type="entry name" value="GLUCAN ENDO-1,6-BETA-GLUCOSIDASE B"/>
    <property type="match status" value="1"/>
</dbReference>
<reference evidence="15" key="1">
    <citation type="submission" date="2018-05" db="EMBL/GenBank/DDBJ databases">
        <authorList>
            <person name="Lanie J.A."/>
            <person name="Ng W.-L."/>
            <person name="Kazmierczak K.M."/>
            <person name="Andrzejewski T.M."/>
            <person name="Davidsen T.M."/>
            <person name="Wayne K.J."/>
            <person name="Tettelin H."/>
            <person name="Glass J.I."/>
            <person name="Rusch D."/>
            <person name="Podicherti R."/>
            <person name="Tsui H.-C.T."/>
            <person name="Winkler M.E."/>
        </authorList>
    </citation>
    <scope>NUCLEOTIDE SEQUENCE</scope>
</reference>
<evidence type="ECO:0000256" key="4">
    <source>
        <dbReference type="ARBA" id="ARBA00022801"/>
    </source>
</evidence>
<keyword evidence="2" id="KW-1003">Cell membrane</keyword>
<comment type="subcellular location">
    <subcellularLocation>
        <location evidence="1">Cell membrane</location>
        <topology evidence="1">Single-pass type II membrane protein</topology>
    </subcellularLocation>
</comment>
<evidence type="ECO:0000256" key="7">
    <source>
        <dbReference type="ARBA" id="ARBA00023136"/>
    </source>
</evidence>
<keyword evidence="6" id="KW-1133">Transmembrane helix</keyword>
<feature type="domain" description="Carbohydrate binding module family 35" evidence="14">
    <location>
        <begin position="429"/>
        <end position="480"/>
    </location>
</feature>
<dbReference type="GO" id="GO:0071555">
    <property type="term" value="P:cell wall organization"/>
    <property type="evidence" value="ECO:0007669"/>
    <property type="project" value="UniProtKB-KW"/>
</dbReference>
<sequence length="484" mass="54642">VLFSQGFLHVENGQIVEGNGEPILLRGFGLGGWLVPEGYMLHNQGWIDGFESPTQIEEHVESLIGPELAAEFWALYRDNYVAQVDIDQIAEWGFNHIRIPFHYKQFYNESESDTPIGYEIIDDLITWCEPYNMYIILDMHCAPGGQNGGPISDSDGTARLWLEEENKELTIQIWQEIANYYSEETLIGGYDLINEPVLPGGVGLEEFRQLYIDITDAIREVDNNHIVYIEGNWYGTDFSGLTPPWDDNMSYSFHKYWGETSLGTIQSYISMSNQYDIPLWMGESGENSNHWYYEVFTLLEENNIGWNFWTHKKVEKISSPFSAVVTPQYQTLINYWSGNGSQPSSTYAEAALIGFANSLKLENCDFLPGVIASLTDPEYGEISKPYSTHSIPGIIPAVEYDIGAWGLSYTDSDYYNNGDGNYNDGWSFRNDGVDIEANGDSDGLPYNVGWTDAGEWLRFTIQDVTPGTYDVKIRVAAPSSGGIF</sequence>
<dbReference type="GO" id="GO:0008422">
    <property type="term" value="F:beta-glucosidase activity"/>
    <property type="evidence" value="ECO:0007669"/>
    <property type="project" value="TreeGrafter"/>
</dbReference>
<dbReference type="SUPFAM" id="SSF51445">
    <property type="entry name" value="(Trans)glycosidases"/>
    <property type="match status" value="1"/>
</dbReference>
<dbReference type="Gene3D" id="2.60.120.260">
    <property type="entry name" value="Galactose-binding domain-like"/>
    <property type="match status" value="1"/>
</dbReference>
<feature type="non-terminal residue" evidence="15">
    <location>
        <position position="1"/>
    </location>
</feature>
<evidence type="ECO:0000256" key="11">
    <source>
        <dbReference type="ARBA" id="ARBA00037126"/>
    </source>
</evidence>
<evidence type="ECO:0000256" key="2">
    <source>
        <dbReference type="ARBA" id="ARBA00022475"/>
    </source>
</evidence>
<dbReference type="Pfam" id="PF18099">
    <property type="entry name" value="CBM_35_2"/>
    <property type="match status" value="1"/>
</dbReference>
<keyword evidence="4" id="KW-0378">Hydrolase</keyword>
<keyword evidence="3" id="KW-0812">Transmembrane</keyword>
<evidence type="ECO:0000259" key="13">
    <source>
        <dbReference type="Pfam" id="PF00150"/>
    </source>
</evidence>
<keyword evidence="5" id="KW-0735">Signal-anchor</keyword>
<dbReference type="EMBL" id="UINC01028608">
    <property type="protein sequence ID" value="SVB09886.1"/>
    <property type="molecule type" value="Genomic_DNA"/>
</dbReference>
<dbReference type="AlphaFoldDB" id="A0A382B7V3"/>
<keyword evidence="10" id="KW-0961">Cell wall biogenesis/degradation</keyword>
<organism evidence="15">
    <name type="scientific">marine metagenome</name>
    <dbReference type="NCBI Taxonomy" id="408172"/>
    <lineage>
        <taxon>unclassified sequences</taxon>
        <taxon>metagenomes</taxon>
        <taxon>ecological metagenomes</taxon>
    </lineage>
</organism>
<dbReference type="GO" id="GO:0009986">
    <property type="term" value="C:cell surface"/>
    <property type="evidence" value="ECO:0007669"/>
    <property type="project" value="TreeGrafter"/>
</dbReference>
<evidence type="ECO:0000256" key="10">
    <source>
        <dbReference type="ARBA" id="ARBA00023316"/>
    </source>
</evidence>
<comment type="function">
    <text evidence="11">Glucosidase involved in the degradation of cellulosic biomass. Active on lichenan.</text>
</comment>
<evidence type="ECO:0000313" key="15">
    <source>
        <dbReference type="EMBL" id="SVB09886.1"/>
    </source>
</evidence>
<dbReference type="InterPro" id="IPR041342">
    <property type="entry name" value="CBM35"/>
</dbReference>
<feature type="domain" description="Glycoside hydrolase family 5" evidence="13">
    <location>
        <begin position="79"/>
        <end position="311"/>
    </location>
</feature>
<dbReference type="InterPro" id="IPR008979">
    <property type="entry name" value="Galactose-bd-like_sf"/>
</dbReference>
<dbReference type="GO" id="GO:0009251">
    <property type="term" value="P:glucan catabolic process"/>
    <property type="evidence" value="ECO:0007669"/>
    <property type="project" value="TreeGrafter"/>
</dbReference>
<name>A0A382B7V3_9ZZZZ</name>
<dbReference type="InterPro" id="IPR017853">
    <property type="entry name" value="GH"/>
</dbReference>
<evidence type="ECO:0000256" key="1">
    <source>
        <dbReference type="ARBA" id="ARBA00004401"/>
    </source>
</evidence>
<keyword evidence="9" id="KW-0326">Glycosidase</keyword>
<evidence type="ECO:0000256" key="12">
    <source>
        <dbReference type="ARBA" id="ARBA00041260"/>
    </source>
</evidence>
<dbReference type="GO" id="GO:0005576">
    <property type="term" value="C:extracellular region"/>
    <property type="evidence" value="ECO:0007669"/>
    <property type="project" value="TreeGrafter"/>
</dbReference>
<dbReference type="Pfam" id="PF00150">
    <property type="entry name" value="Cellulase"/>
    <property type="match status" value="1"/>
</dbReference>
<dbReference type="CDD" id="cd04080">
    <property type="entry name" value="CBM6_cellulase-like"/>
    <property type="match status" value="1"/>
</dbReference>
<dbReference type="Gene3D" id="3.20.20.80">
    <property type="entry name" value="Glycosidases"/>
    <property type="match status" value="1"/>
</dbReference>
<gene>
    <name evidence="15" type="ORF">METZ01_LOCUS162740</name>
</gene>
<dbReference type="InterPro" id="IPR001547">
    <property type="entry name" value="Glyco_hydro_5"/>
</dbReference>
<evidence type="ECO:0000256" key="6">
    <source>
        <dbReference type="ARBA" id="ARBA00022989"/>
    </source>
</evidence>
<evidence type="ECO:0000259" key="14">
    <source>
        <dbReference type="Pfam" id="PF18099"/>
    </source>
</evidence>
<evidence type="ECO:0000256" key="3">
    <source>
        <dbReference type="ARBA" id="ARBA00022692"/>
    </source>
</evidence>
<dbReference type="InterPro" id="IPR050386">
    <property type="entry name" value="Glycosyl_hydrolase_5"/>
</dbReference>
<evidence type="ECO:0000256" key="5">
    <source>
        <dbReference type="ARBA" id="ARBA00022968"/>
    </source>
</evidence>
<accession>A0A382B7V3</accession>
<feature type="non-terminal residue" evidence="15">
    <location>
        <position position="484"/>
    </location>
</feature>
<dbReference type="GO" id="GO:0005886">
    <property type="term" value="C:plasma membrane"/>
    <property type="evidence" value="ECO:0007669"/>
    <property type="project" value="UniProtKB-SubCell"/>
</dbReference>
<dbReference type="SUPFAM" id="SSF49785">
    <property type="entry name" value="Galactose-binding domain-like"/>
    <property type="match status" value="1"/>
</dbReference>
<evidence type="ECO:0000256" key="9">
    <source>
        <dbReference type="ARBA" id="ARBA00023295"/>
    </source>
</evidence>
<proteinExistence type="predicted"/>
<evidence type="ECO:0000256" key="8">
    <source>
        <dbReference type="ARBA" id="ARBA00023180"/>
    </source>
</evidence>